<name>A0A9P1CX56_9DINO</name>
<dbReference type="EMBL" id="CAMXCT010002757">
    <property type="protein sequence ID" value="CAI4000247.1"/>
    <property type="molecule type" value="Genomic_DNA"/>
</dbReference>
<protein>
    <submittedName>
        <fullName evidence="1">Uncharacterized protein</fullName>
    </submittedName>
</protein>
<reference evidence="1" key="1">
    <citation type="submission" date="2022-10" db="EMBL/GenBank/DDBJ databases">
        <authorList>
            <person name="Chen Y."/>
            <person name="Dougan E. K."/>
            <person name="Chan C."/>
            <person name="Rhodes N."/>
            <person name="Thang M."/>
        </authorList>
    </citation>
    <scope>NUCLEOTIDE SEQUENCE</scope>
</reference>
<evidence type="ECO:0000313" key="1">
    <source>
        <dbReference type="EMBL" id="CAI4000247.1"/>
    </source>
</evidence>
<sequence>MAMVSLGFAAVSDENFEKCVKNPGKVAPARSLLTQRAPADAIKHALRQKARTLGTSLSDPDHIRKKLPPTEECFDLLLADKTWVVFTLVLPEDHFVLDLKNGKLKQVGAGFEIQDWNPLDPRWGSSMASKARLDVTEQNLASVEPSKMPAPPVWTFYIGVSGDMAARIIAAPREARAYILDLFEHREMGNLVRKQAGHKIANMMGNGDTIPMFEDVFACALLQSILDEKKAVEQHHILTLKISCYDVASTLQHIPGMSSIWVPKDLEKLKAAPLHVTVASFSLTDRCLQKEQPVGKYHEIKNNVELDDTCKRRRDLERNIASMF</sequence>
<accession>A0A9P1CX56</accession>
<dbReference type="AlphaFoldDB" id="A0A9P1CX56"/>
<comment type="caution">
    <text evidence="1">The sequence shown here is derived from an EMBL/GenBank/DDBJ whole genome shotgun (WGS) entry which is preliminary data.</text>
</comment>
<dbReference type="Proteomes" id="UP001152797">
    <property type="component" value="Unassembled WGS sequence"/>
</dbReference>
<evidence type="ECO:0000313" key="2">
    <source>
        <dbReference type="EMBL" id="CAL1153622.1"/>
    </source>
</evidence>
<dbReference type="EMBL" id="CAMXCT020002757">
    <property type="protein sequence ID" value="CAL1153622.1"/>
    <property type="molecule type" value="Genomic_DNA"/>
</dbReference>
<keyword evidence="3" id="KW-1185">Reference proteome</keyword>
<reference evidence="2" key="2">
    <citation type="submission" date="2024-04" db="EMBL/GenBank/DDBJ databases">
        <authorList>
            <person name="Chen Y."/>
            <person name="Shah S."/>
            <person name="Dougan E. K."/>
            <person name="Thang M."/>
            <person name="Chan C."/>
        </authorList>
    </citation>
    <scope>NUCLEOTIDE SEQUENCE [LARGE SCALE GENOMIC DNA]</scope>
</reference>
<evidence type="ECO:0000313" key="3">
    <source>
        <dbReference type="Proteomes" id="UP001152797"/>
    </source>
</evidence>
<dbReference type="EMBL" id="CAMXCT030002757">
    <property type="protein sequence ID" value="CAL4787559.1"/>
    <property type="molecule type" value="Genomic_DNA"/>
</dbReference>
<gene>
    <name evidence="1" type="ORF">C1SCF055_LOCUS26381</name>
</gene>
<proteinExistence type="predicted"/>
<organism evidence="1">
    <name type="scientific">Cladocopium goreaui</name>
    <dbReference type="NCBI Taxonomy" id="2562237"/>
    <lineage>
        <taxon>Eukaryota</taxon>
        <taxon>Sar</taxon>
        <taxon>Alveolata</taxon>
        <taxon>Dinophyceae</taxon>
        <taxon>Suessiales</taxon>
        <taxon>Symbiodiniaceae</taxon>
        <taxon>Cladocopium</taxon>
    </lineage>
</organism>